<dbReference type="Proteomes" id="UP001283361">
    <property type="component" value="Unassembled WGS sequence"/>
</dbReference>
<reference evidence="1" key="1">
    <citation type="journal article" date="2023" name="G3 (Bethesda)">
        <title>A reference genome for the long-term kleptoplast-retaining sea slug Elysia crispata morphotype clarki.</title>
        <authorList>
            <person name="Eastman K.E."/>
            <person name="Pendleton A.L."/>
            <person name="Shaikh M.A."/>
            <person name="Suttiyut T."/>
            <person name="Ogas R."/>
            <person name="Tomko P."/>
            <person name="Gavelis G."/>
            <person name="Widhalm J.R."/>
            <person name="Wisecaver J.H."/>
        </authorList>
    </citation>
    <scope>NUCLEOTIDE SEQUENCE</scope>
    <source>
        <strain evidence="1">ECLA1</strain>
    </source>
</reference>
<evidence type="ECO:0000313" key="2">
    <source>
        <dbReference type="Proteomes" id="UP001283361"/>
    </source>
</evidence>
<accession>A0AAE1DIF0</accession>
<name>A0AAE1DIF0_9GAST</name>
<gene>
    <name evidence="1" type="ORF">RRG08_047928</name>
</gene>
<dbReference type="AlphaFoldDB" id="A0AAE1DIF0"/>
<proteinExistence type="predicted"/>
<dbReference type="EMBL" id="JAWDGP010003693">
    <property type="protein sequence ID" value="KAK3771677.1"/>
    <property type="molecule type" value="Genomic_DNA"/>
</dbReference>
<protein>
    <submittedName>
        <fullName evidence="1">Uncharacterized protein</fullName>
    </submittedName>
</protein>
<evidence type="ECO:0000313" key="1">
    <source>
        <dbReference type="EMBL" id="KAK3771677.1"/>
    </source>
</evidence>
<keyword evidence="2" id="KW-1185">Reference proteome</keyword>
<comment type="caution">
    <text evidence="1">The sequence shown here is derived from an EMBL/GenBank/DDBJ whole genome shotgun (WGS) entry which is preliminary data.</text>
</comment>
<sequence>MVLVGESKHLKAGNFHFPRIRAKTKCEFTATSTTKDPLLNDIFKPRIGKSDDATAQARIRSLCASIDNSTLYRLN</sequence>
<organism evidence="1 2">
    <name type="scientific">Elysia crispata</name>
    <name type="common">lettuce slug</name>
    <dbReference type="NCBI Taxonomy" id="231223"/>
    <lineage>
        <taxon>Eukaryota</taxon>
        <taxon>Metazoa</taxon>
        <taxon>Spiralia</taxon>
        <taxon>Lophotrochozoa</taxon>
        <taxon>Mollusca</taxon>
        <taxon>Gastropoda</taxon>
        <taxon>Heterobranchia</taxon>
        <taxon>Euthyneura</taxon>
        <taxon>Panpulmonata</taxon>
        <taxon>Sacoglossa</taxon>
        <taxon>Placobranchoidea</taxon>
        <taxon>Plakobranchidae</taxon>
        <taxon>Elysia</taxon>
    </lineage>
</organism>